<dbReference type="SUPFAM" id="SSF46977">
    <property type="entry name" value="Succinate dehydrogenase/fumarate reductase flavoprotein C-terminal domain"/>
    <property type="match status" value="1"/>
</dbReference>
<evidence type="ECO:0000259" key="12">
    <source>
        <dbReference type="Pfam" id="PF00890"/>
    </source>
</evidence>
<evidence type="ECO:0000256" key="4">
    <source>
        <dbReference type="ARBA" id="ARBA00012173"/>
    </source>
</evidence>
<evidence type="ECO:0000256" key="3">
    <source>
        <dbReference type="ARBA" id="ARBA00008562"/>
    </source>
</evidence>
<evidence type="ECO:0000256" key="11">
    <source>
        <dbReference type="SAM" id="MobiDB-lite"/>
    </source>
</evidence>
<protein>
    <recommendedName>
        <fullName evidence="4 10">L-aspartate oxidase</fullName>
        <ecNumber evidence="4 10">1.4.3.16</ecNumber>
    </recommendedName>
</protein>
<comment type="function">
    <text evidence="10">Catalyzes the oxidation of L-aspartate to iminoaspartate.</text>
</comment>
<accession>A0A7R9VR30</accession>
<dbReference type="Gene3D" id="3.50.50.60">
    <property type="entry name" value="FAD/NAD(P)-binding domain"/>
    <property type="match status" value="1"/>
</dbReference>
<feature type="domain" description="FAD-dependent oxidoreductase 2 FAD-binding" evidence="12">
    <location>
        <begin position="127"/>
        <end position="516"/>
    </location>
</feature>
<evidence type="ECO:0000256" key="7">
    <source>
        <dbReference type="ARBA" id="ARBA00022827"/>
    </source>
</evidence>
<evidence type="ECO:0000256" key="5">
    <source>
        <dbReference type="ARBA" id="ARBA00022630"/>
    </source>
</evidence>
<dbReference type="SUPFAM" id="SSF56425">
    <property type="entry name" value="Succinate dehydrogenase/fumarate reductase flavoprotein, catalytic domain"/>
    <property type="match status" value="1"/>
</dbReference>
<proteinExistence type="inferred from homology"/>
<dbReference type="EC" id="1.4.3.16" evidence="4 10"/>
<evidence type="ECO:0000313" key="14">
    <source>
        <dbReference type="EMBL" id="CAD8302468.1"/>
    </source>
</evidence>
<comment type="pathway">
    <text evidence="2 10">Cofactor biosynthesis; NAD(+) biosynthesis; iminoaspartate from L-aspartate (oxidase route): step 1/1.</text>
</comment>
<dbReference type="UniPathway" id="UPA00253">
    <property type="reaction ID" value="UER00326"/>
</dbReference>
<keyword evidence="5 10" id="KW-0285">Flavoprotein</keyword>
<dbReference type="InterPro" id="IPR005288">
    <property type="entry name" value="NadB"/>
</dbReference>
<dbReference type="EMBL" id="HBEC01035735">
    <property type="protein sequence ID" value="CAD8302468.1"/>
    <property type="molecule type" value="Transcribed_RNA"/>
</dbReference>
<evidence type="ECO:0000256" key="10">
    <source>
        <dbReference type="RuleBase" id="RU362049"/>
    </source>
</evidence>
<dbReference type="InterPro" id="IPR027477">
    <property type="entry name" value="Succ_DH/fumarate_Rdtase_cat_sf"/>
</dbReference>
<comment type="catalytic activity">
    <reaction evidence="9 10">
        <text>L-aspartate + O2 = iminosuccinate + H2O2</text>
        <dbReference type="Rhea" id="RHEA:25876"/>
        <dbReference type="ChEBI" id="CHEBI:15379"/>
        <dbReference type="ChEBI" id="CHEBI:16240"/>
        <dbReference type="ChEBI" id="CHEBI:29991"/>
        <dbReference type="ChEBI" id="CHEBI:77875"/>
        <dbReference type="EC" id="1.4.3.16"/>
    </reaction>
</comment>
<feature type="compositionally biased region" description="Low complexity" evidence="11">
    <location>
        <begin position="53"/>
        <end position="82"/>
    </location>
</feature>
<dbReference type="FunFam" id="3.90.700.10:FF:000002">
    <property type="entry name" value="L-aspartate oxidase"/>
    <property type="match status" value="1"/>
</dbReference>
<dbReference type="Gene3D" id="1.20.58.100">
    <property type="entry name" value="Fumarate reductase/succinate dehydrogenase flavoprotein-like, C-terminal domain"/>
    <property type="match status" value="1"/>
</dbReference>
<dbReference type="Pfam" id="PF00890">
    <property type="entry name" value="FAD_binding_2"/>
    <property type="match status" value="1"/>
</dbReference>
<dbReference type="NCBIfam" id="TIGR00551">
    <property type="entry name" value="nadB"/>
    <property type="match status" value="1"/>
</dbReference>
<keyword evidence="6 10" id="KW-0662">Pyridine nucleotide biosynthesis</keyword>
<dbReference type="PRINTS" id="PR00368">
    <property type="entry name" value="FADPNR"/>
</dbReference>
<comment type="subcellular location">
    <subcellularLocation>
        <location evidence="10">Plastid</location>
        <location evidence="10">Chloroplast</location>
    </subcellularLocation>
</comment>
<dbReference type="PANTHER" id="PTHR42716">
    <property type="entry name" value="L-ASPARTATE OXIDASE"/>
    <property type="match status" value="1"/>
</dbReference>
<dbReference type="Gene3D" id="3.90.700.10">
    <property type="entry name" value="Succinate dehydrogenase/fumarate reductase flavoprotein, catalytic domain"/>
    <property type="match status" value="1"/>
</dbReference>
<name>A0A7R9VR30_9CHLO</name>
<dbReference type="Pfam" id="PF02910">
    <property type="entry name" value="Succ_DH_flav_C"/>
    <property type="match status" value="1"/>
</dbReference>
<feature type="region of interest" description="Disordered" evidence="11">
    <location>
        <begin position="42"/>
        <end position="119"/>
    </location>
</feature>
<dbReference type="PANTHER" id="PTHR42716:SF2">
    <property type="entry name" value="L-ASPARTATE OXIDASE, CHLOROPLASTIC"/>
    <property type="match status" value="1"/>
</dbReference>
<dbReference type="InterPro" id="IPR003953">
    <property type="entry name" value="FAD-dep_OxRdtase_2_FAD-bd"/>
</dbReference>
<dbReference type="GO" id="GO:0009507">
    <property type="term" value="C:chloroplast"/>
    <property type="evidence" value="ECO:0007669"/>
    <property type="project" value="UniProtKB-SubCell"/>
</dbReference>
<organism evidence="14">
    <name type="scientific">Chlamydomonas euryale</name>
    <dbReference type="NCBI Taxonomy" id="1486919"/>
    <lineage>
        <taxon>Eukaryota</taxon>
        <taxon>Viridiplantae</taxon>
        <taxon>Chlorophyta</taxon>
        <taxon>core chlorophytes</taxon>
        <taxon>Chlorophyceae</taxon>
        <taxon>CS clade</taxon>
        <taxon>Chlamydomonadales</taxon>
        <taxon>Chlamydomonadaceae</taxon>
        <taxon>Chlamydomonas</taxon>
    </lineage>
</organism>
<evidence type="ECO:0000256" key="6">
    <source>
        <dbReference type="ARBA" id="ARBA00022642"/>
    </source>
</evidence>
<dbReference type="InterPro" id="IPR015939">
    <property type="entry name" value="Fum_Rdtase/Succ_DH_flav-like_C"/>
</dbReference>
<feature type="domain" description="Fumarate reductase/succinate dehydrogenase flavoprotein-like C-terminal" evidence="13">
    <location>
        <begin position="572"/>
        <end position="655"/>
    </location>
</feature>
<keyword evidence="7 10" id="KW-0274">FAD</keyword>
<dbReference type="InterPro" id="IPR037099">
    <property type="entry name" value="Fum_R/Succ_DH_flav-like_C_sf"/>
</dbReference>
<evidence type="ECO:0000256" key="2">
    <source>
        <dbReference type="ARBA" id="ARBA00004950"/>
    </source>
</evidence>
<dbReference type="AlphaFoldDB" id="A0A7R9VR30"/>
<comment type="similarity">
    <text evidence="3 10">Belongs to the FAD-dependent oxidoreductase 2 family. NadB subfamily.</text>
</comment>
<dbReference type="GO" id="GO:0009435">
    <property type="term" value="P:NAD+ biosynthetic process"/>
    <property type="evidence" value="ECO:0007669"/>
    <property type="project" value="UniProtKB-UniPathway"/>
</dbReference>
<comment type="cofactor">
    <cofactor evidence="1 10">
        <name>FAD</name>
        <dbReference type="ChEBI" id="CHEBI:57692"/>
    </cofactor>
</comment>
<dbReference type="GO" id="GO:0008734">
    <property type="term" value="F:L-aspartate oxidase activity"/>
    <property type="evidence" value="ECO:0007669"/>
    <property type="project" value="UniProtKB-UniRule"/>
</dbReference>
<keyword evidence="8 10" id="KW-0560">Oxidoreductase</keyword>
<evidence type="ECO:0000256" key="1">
    <source>
        <dbReference type="ARBA" id="ARBA00001974"/>
    </source>
</evidence>
<evidence type="ECO:0000259" key="13">
    <source>
        <dbReference type="Pfam" id="PF02910"/>
    </source>
</evidence>
<reference evidence="14" key="1">
    <citation type="submission" date="2021-01" db="EMBL/GenBank/DDBJ databases">
        <authorList>
            <person name="Corre E."/>
            <person name="Pelletier E."/>
            <person name="Niang G."/>
            <person name="Scheremetjew M."/>
            <person name="Finn R."/>
            <person name="Kale V."/>
            <person name="Holt S."/>
            <person name="Cochrane G."/>
            <person name="Meng A."/>
            <person name="Brown T."/>
            <person name="Cohen L."/>
        </authorList>
    </citation>
    <scope>NUCLEOTIDE SEQUENCE</scope>
    <source>
        <strain evidence="14">CCMP219</strain>
    </source>
</reference>
<dbReference type="InterPro" id="IPR036188">
    <property type="entry name" value="FAD/NAD-bd_sf"/>
</dbReference>
<evidence type="ECO:0000256" key="8">
    <source>
        <dbReference type="ARBA" id="ARBA00023002"/>
    </source>
</evidence>
<feature type="compositionally biased region" description="Basic and acidic residues" evidence="11">
    <location>
        <begin position="723"/>
        <end position="745"/>
    </location>
</feature>
<feature type="region of interest" description="Disordered" evidence="11">
    <location>
        <begin position="707"/>
        <end position="745"/>
    </location>
</feature>
<dbReference type="SUPFAM" id="SSF51905">
    <property type="entry name" value="FAD/NAD(P)-binding domain"/>
    <property type="match status" value="1"/>
</dbReference>
<evidence type="ECO:0000256" key="9">
    <source>
        <dbReference type="ARBA" id="ARBA00050942"/>
    </source>
</evidence>
<sequence>MATAAVPRGMYAARGAACLAPARPCSLPTALFGRPVAAACPAAQPSRRRFEKPAAIATPTSAPPTVGSGRAARTATAEAPPRSLRRAAGRPNASADGAFRAGAQRARQRRARSVAQAEPSGHIRQFDHLVIGSGIAGLTYALKVAAYGSVAIITKEAASEGCTQYAQGGVCAVLDQSDSVATHVRDTMVAGAYLNDLAAVEVVCREGPARVLELAAMGAEFTRNADGSLHLTMEGGHSKRRIVHAADMSGAEIERALLAAARAHPAISFFEHHLATDLVLEEEADGEPTVVGVDVVDVRSASLCRFLGLSTMLASGGFGQLYPITTNPSVATGDGMAMAYRAGAEVSNMEFVQFHPTALYTPPGADDGGAAASGAGPRTFLITEAVRGEGGRLYNLHGERFMHQYDDRLELAPRDVVARAINDQMAKHGHTHVLLDISHVDAHTVLSHFPGVAARCRAAGIDITVDAIPVAPAQHYTCGGVKTGLHGETSVRGLWACGEVACSGLHGANRLASNSLLEGLVFGDRAVASSAEHAERLRRAGGVVLHAAAKAFKPSPARPLPPSLSAWAAARRAELADVMWSSVGIVRRRSAMRQATRYTAELQLEARAVLANAGVSAEALELLNLATVGGLVAQSALRRKESRGGHFVVEHPEPVEAECVPSVLAAGVPWPAAAEADAAAAAALIAAGADSGRRAGAAAAETAASPMLLLASSPQSAPKRKSVARERELAMRALPKAEDGGRRRE</sequence>
<gene>
    <name evidence="14" type="ORF">CEUR00632_LOCUS16578</name>
</gene>